<evidence type="ECO:0000256" key="2">
    <source>
        <dbReference type="ARBA" id="ARBA00022448"/>
    </source>
</evidence>
<evidence type="ECO:0000256" key="3">
    <source>
        <dbReference type="ARBA" id="ARBA00022692"/>
    </source>
</evidence>
<reference evidence="12" key="1">
    <citation type="journal article" date="2012" name="BMC Biol.">
        <title>Genomic organization, evolution, and expression of photoprotein and opsin genes in Mnemiopsis leidyi: a new view of ctenophore photocytes.</title>
        <authorList>
            <person name="Schnitzler C.E."/>
            <person name="Pang K."/>
            <person name="Powers M.L."/>
            <person name="Reitzel A.M."/>
            <person name="Ryan J.F."/>
            <person name="Simmons D."/>
            <person name="Tada T."/>
            <person name="Park M."/>
            <person name="Gupta J."/>
            <person name="Brooks S.Y."/>
            <person name="Blakesley R.W."/>
            <person name="Yokoyama S."/>
            <person name="Haddock S.H."/>
            <person name="Martindale M.Q."/>
            <person name="Baxevanis A.D."/>
        </authorList>
    </citation>
    <scope>NUCLEOTIDE SEQUENCE</scope>
</reference>
<dbReference type="InterPro" id="IPR036770">
    <property type="entry name" value="Ankyrin_rpt-contain_sf"/>
</dbReference>
<proteinExistence type="predicted"/>
<feature type="transmembrane region" description="Helical" evidence="10">
    <location>
        <begin position="577"/>
        <end position="596"/>
    </location>
</feature>
<dbReference type="InterPro" id="IPR005821">
    <property type="entry name" value="Ion_trans_dom"/>
</dbReference>
<feature type="transmembrane region" description="Helical" evidence="10">
    <location>
        <begin position="617"/>
        <end position="638"/>
    </location>
</feature>
<evidence type="ECO:0000256" key="7">
    <source>
        <dbReference type="ARBA" id="ARBA00023303"/>
    </source>
</evidence>
<gene>
    <name evidence="12" type="primary">ML234550a</name>
</gene>
<dbReference type="HOGENOM" id="CLU_332691_0_0_1"/>
<dbReference type="GO" id="GO:0005886">
    <property type="term" value="C:plasma membrane"/>
    <property type="evidence" value="ECO:0007669"/>
    <property type="project" value="TreeGrafter"/>
</dbReference>
<dbReference type="InterPro" id="IPR002153">
    <property type="entry name" value="TRPC_channel"/>
</dbReference>
<evidence type="ECO:0000256" key="5">
    <source>
        <dbReference type="ARBA" id="ARBA00023065"/>
    </source>
</evidence>
<dbReference type="PRINTS" id="PR01097">
    <property type="entry name" value="TRNSRECEPTRP"/>
</dbReference>
<dbReference type="GO" id="GO:0070679">
    <property type="term" value="F:inositol 1,4,5 trisphosphate binding"/>
    <property type="evidence" value="ECO:0007669"/>
    <property type="project" value="TreeGrafter"/>
</dbReference>
<evidence type="ECO:0000259" key="11">
    <source>
        <dbReference type="Pfam" id="PF00520"/>
    </source>
</evidence>
<dbReference type="Pfam" id="PF12796">
    <property type="entry name" value="Ank_2"/>
    <property type="match status" value="1"/>
</dbReference>
<dbReference type="AlphaFoldDB" id="K9LK89"/>
<keyword evidence="8" id="KW-0040">ANK repeat</keyword>
<dbReference type="GO" id="GO:0051480">
    <property type="term" value="P:regulation of cytosolic calcium ion concentration"/>
    <property type="evidence" value="ECO:0007669"/>
    <property type="project" value="TreeGrafter"/>
</dbReference>
<dbReference type="PANTHER" id="PTHR10117:SF54">
    <property type="entry name" value="TRANSIENT RECEPTOR POTENTIAL-GAMMA PROTEIN"/>
    <property type="match status" value="1"/>
</dbReference>
<dbReference type="Gene3D" id="1.10.287.70">
    <property type="match status" value="1"/>
</dbReference>
<keyword evidence="7" id="KW-0407">Ion channel</keyword>
<feature type="repeat" description="ANK" evidence="8">
    <location>
        <begin position="210"/>
        <end position="242"/>
    </location>
</feature>
<feature type="transmembrane region" description="Helical" evidence="10">
    <location>
        <begin position="416"/>
        <end position="435"/>
    </location>
</feature>
<dbReference type="Pfam" id="PF00520">
    <property type="entry name" value="Ion_trans"/>
    <property type="match status" value="1"/>
</dbReference>
<sequence>MSGYPDAEISGSGTKRNSLPHILLTRTESDLTMNPTTTPQQQQDLPLAAIEPDGLSETDFPSSSDEDNADKDTMTSSLIQPDLSDEEAALKELDLALGDGHETLRIDSLDIDILTNHTFKRAESGSNSPLMSALKNSFSKQSSVANQMKKLISKGSLLSNNDDSRDKSSSNAAPTTVGDKFLVQVRDGNMEQIRKTLDQNPEVINFSNSYGVTALMLAVEKENNDLVRFLIEREADVNAISKNFQKETSLSRAAKAQNKELVRVLVEKGAEIQQALNCICNPQIGNDWVNDEKAFSLTGVKMLVSPPILAATREPILTAFSVSNKLYILAKRREEYRDIYSSLAQECESFAYSFLDQCENLWEARRLLSKEMKIIDKAISSSKKEFVAHPFVQSLLKEQNFGKFMNTSIWNRISLFFYWWFSVLIFPFYGVQYLLKDPRQRKLRYSDLGEYIDFMGTPVLCLIADTISFILCFGFLLAICLQEELPVRSTQYEMFYEYILWSCIVGQIYTEFIQLRKLGWKNYVTHFWNQIDILIIFILFGTAGLRIATLYNIDSLPLVDGERDFTGADQIKSQQSVAWVMYGVLGFLQTIKFLSLTDSNNVLGPLQLAMKSMIGDLMQIMLLLLTILVGFSVTIMVLMKQIPELYKGKEVPPNFQDLLSTIATLLWALFGFIDFIEEMRRNEGDMLGVYVAFYVIFAAYLFMSAVLLLNMLIAMLTTTFERIQHQSDVEWKFARALMFRGYMGGQSYPAPFNLLCHMTIIIFSRIFRCSNKPLLGEVRYSDKVDQYREKLIKDLRKRYYVGKNMAVGKKVGGLIDQYNNMLSGKSGESKPSLPKHDRTLSALQEGGMRNLNKSVGKSKI</sequence>
<protein>
    <submittedName>
        <fullName evidence="12">Trp-C protein</fullName>
    </submittedName>
</protein>
<evidence type="ECO:0000256" key="9">
    <source>
        <dbReference type="SAM" id="MobiDB-lite"/>
    </source>
</evidence>
<keyword evidence="5" id="KW-0406">Ion transport</keyword>
<evidence type="ECO:0000256" key="6">
    <source>
        <dbReference type="ARBA" id="ARBA00023136"/>
    </source>
</evidence>
<dbReference type="SUPFAM" id="SSF48403">
    <property type="entry name" value="Ankyrin repeat"/>
    <property type="match status" value="1"/>
</dbReference>
<feature type="transmembrane region" description="Helical" evidence="10">
    <location>
        <begin position="658"/>
        <end position="676"/>
    </location>
</feature>
<feature type="repeat" description="ANK" evidence="8">
    <location>
        <begin position="245"/>
        <end position="277"/>
    </location>
</feature>
<dbReference type="PROSITE" id="PS50088">
    <property type="entry name" value="ANK_REPEAT"/>
    <property type="match status" value="2"/>
</dbReference>
<dbReference type="Gene3D" id="1.25.40.20">
    <property type="entry name" value="Ankyrin repeat-containing domain"/>
    <property type="match status" value="1"/>
</dbReference>
<dbReference type="PROSITE" id="PS50297">
    <property type="entry name" value="ANK_REP_REGION"/>
    <property type="match status" value="1"/>
</dbReference>
<dbReference type="InterPro" id="IPR002110">
    <property type="entry name" value="Ankyrin_rpt"/>
</dbReference>
<dbReference type="GO" id="GO:0015279">
    <property type="term" value="F:store-operated calcium channel activity"/>
    <property type="evidence" value="ECO:0007669"/>
    <property type="project" value="TreeGrafter"/>
</dbReference>
<comment type="subcellular location">
    <subcellularLocation>
        <location evidence="1">Membrane</location>
        <topology evidence="1">Multi-pass membrane protein</topology>
    </subcellularLocation>
</comment>
<evidence type="ECO:0000256" key="8">
    <source>
        <dbReference type="PROSITE-ProRule" id="PRU00023"/>
    </source>
</evidence>
<feature type="region of interest" description="Disordered" evidence="9">
    <location>
        <begin position="1"/>
        <end position="82"/>
    </location>
</feature>
<keyword evidence="6 10" id="KW-0472">Membrane</keyword>
<dbReference type="EMBL" id="JQ724656">
    <property type="protein sequence ID" value="AFK83798.1"/>
    <property type="molecule type" value="Genomic_DNA"/>
</dbReference>
<dbReference type="PANTHER" id="PTHR10117">
    <property type="entry name" value="TRANSIENT RECEPTOR POTENTIAL CHANNEL"/>
    <property type="match status" value="1"/>
</dbReference>
<accession>K9LK89</accession>
<keyword evidence="4 10" id="KW-1133">Transmembrane helix</keyword>
<organism evidence="12">
    <name type="scientific">Mnemiopsis leidyi</name>
    <name type="common">Sea walnut</name>
    <name type="synonym">Warty comb jellyfish</name>
    <dbReference type="NCBI Taxonomy" id="27923"/>
    <lineage>
        <taxon>Eukaryota</taxon>
        <taxon>Metazoa</taxon>
        <taxon>Ctenophora</taxon>
        <taxon>Tentaculata</taxon>
        <taxon>Lobata</taxon>
        <taxon>Bolinopsidae</taxon>
        <taxon>Mnemiopsis</taxon>
    </lineage>
</organism>
<dbReference type="OMA" id="LLEPWNM"/>
<keyword evidence="3 10" id="KW-0812">Transmembrane</keyword>
<evidence type="ECO:0000313" key="12">
    <source>
        <dbReference type="EMBL" id="AFK83798.1"/>
    </source>
</evidence>
<feature type="transmembrane region" description="Helical" evidence="10">
    <location>
        <begin position="498"/>
        <end position="515"/>
    </location>
</feature>
<name>K9LK89_MNELE</name>
<feature type="region of interest" description="Disordered" evidence="9">
    <location>
        <begin position="155"/>
        <end position="174"/>
    </location>
</feature>
<evidence type="ECO:0000256" key="4">
    <source>
        <dbReference type="ARBA" id="ARBA00022989"/>
    </source>
</evidence>
<evidence type="ECO:0000256" key="1">
    <source>
        <dbReference type="ARBA" id="ARBA00004141"/>
    </source>
</evidence>
<evidence type="ECO:0000256" key="10">
    <source>
        <dbReference type="SAM" id="Phobius"/>
    </source>
</evidence>
<feature type="transmembrane region" description="Helical" evidence="10">
    <location>
        <begin position="688"/>
        <end position="713"/>
    </location>
</feature>
<feature type="transmembrane region" description="Helical" evidence="10">
    <location>
        <begin position="456"/>
        <end position="478"/>
    </location>
</feature>
<dbReference type="GO" id="GO:0034703">
    <property type="term" value="C:cation channel complex"/>
    <property type="evidence" value="ECO:0007669"/>
    <property type="project" value="TreeGrafter"/>
</dbReference>
<dbReference type="SMART" id="SM00248">
    <property type="entry name" value="ANK"/>
    <property type="match status" value="3"/>
</dbReference>
<feature type="domain" description="Ion transport" evidence="11">
    <location>
        <begin position="467"/>
        <end position="727"/>
    </location>
</feature>
<feature type="transmembrane region" description="Helical" evidence="10">
    <location>
        <begin position="527"/>
        <end position="548"/>
    </location>
</feature>
<keyword evidence="2" id="KW-0813">Transport</keyword>